<evidence type="ECO:0000256" key="1">
    <source>
        <dbReference type="ARBA" id="ARBA00004651"/>
    </source>
</evidence>
<dbReference type="KEGG" id="mvu:Metvu_1508"/>
<keyword evidence="3" id="KW-0645">Protease</keyword>
<comment type="subcellular location">
    <subcellularLocation>
        <location evidence="1">Cell membrane</location>
        <topology evidence="1">Multi-pass membrane protein</topology>
    </subcellularLocation>
</comment>
<dbReference type="GO" id="GO:0008233">
    <property type="term" value="F:peptidase activity"/>
    <property type="evidence" value="ECO:0007669"/>
    <property type="project" value="UniProtKB-KW"/>
</dbReference>
<keyword evidence="4 8" id="KW-0812">Transmembrane</keyword>
<evidence type="ECO:0000256" key="3">
    <source>
        <dbReference type="ARBA" id="ARBA00022670"/>
    </source>
</evidence>
<name>C9RIF9_METVM</name>
<dbReference type="InterPro" id="IPR026432">
    <property type="entry name" value="Archaeo_ArtD"/>
</dbReference>
<dbReference type="AlphaFoldDB" id="C9RIF9"/>
<feature type="transmembrane region" description="Helical" evidence="8">
    <location>
        <begin position="126"/>
        <end position="147"/>
    </location>
</feature>
<dbReference type="STRING" id="579137.Metvu_1508"/>
<sequence length="166" mass="19006">MDKNKNTVYLLRFLIYFLIFYAVLKGIEDHLSLILALILAYLTDSYYYANTIVIKSTVISVSAPCTCSLEMALFLGYIFGTPDVPIKYKVIYALFGLFIINMSNIIRMAVIAKYSYMLNYKLIHDAVSFIIFPVALILNLMWIKILIKLNVIKNSKGAMYDKKANI</sequence>
<keyword evidence="5" id="KW-0378">Hydrolase</keyword>
<evidence type="ECO:0000256" key="5">
    <source>
        <dbReference type="ARBA" id="ARBA00022801"/>
    </source>
</evidence>
<gene>
    <name evidence="9" type="ordered locus">Metvu_1508</name>
</gene>
<dbReference type="eggNOG" id="arCOG04471">
    <property type="taxonomic scope" value="Archaea"/>
</dbReference>
<feature type="transmembrane region" description="Helical" evidence="8">
    <location>
        <begin position="91"/>
        <end position="114"/>
    </location>
</feature>
<dbReference type="EMBL" id="CP001787">
    <property type="protein sequence ID" value="ACX73361.1"/>
    <property type="molecule type" value="Genomic_DNA"/>
</dbReference>
<keyword evidence="2" id="KW-1003">Cell membrane</keyword>
<keyword evidence="7 8" id="KW-0472">Membrane</keyword>
<accession>C9RIF9</accession>
<evidence type="ECO:0000256" key="8">
    <source>
        <dbReference type="SAM" id="Phobius"/>
    </source>
</evidence>
<keyword evidence="6 8" id="KW-1133">Transmembrane helix</keyword>
<dbReference type="RefSeq" id="WP_015733580.1">
    <property type="nucleotide sequence ID" value="NC_013407.1"/>
</dbReference>
<evidence type="ECO:0008006" key="11">
    <source>
        <dbReference type="Google" id="ProtNLM"/>
    </source>
</evidence>
<organism evidence="9 10">
    <name type="scientific">Methanocaldococcus vulcanius (strain ATCC 700851 / DSM 12094 / M7)</name>
    <name type="common">Methanococcus vulcanius</name>
    <dbReference type="NCBI Taxonomy" id="579137"/>
    <lineage>
        <taxon>Archaea</taxon>
        <taxon>Methanobacteriati</taxon>
        <taxon>Methanobacteriota</taxon>
        <taxon>Methanomada group</taxon>
        <taxon>Methanococci</taxon>
        <taxon>Methanococcales</taxon>
        <taxon>Methanocaldococcaceae</taxon>
        <taxon>Methanocaldococcus</taxon>
    </lineage>
</organism>
<evidence type="ECO:0000256" key="7">
    <source>
        <dbReference type="ARBA" id="ARBA00023136"/>
    </source>
</evidence>
<dbReference type="InterPro" id="IPR026392">
    <property type="entry name" value="Exo/Archaeosortase_dom"/>
</dbReference>
<dbReference type="NCBIfam" id="TIGR04178">
    <property type="entry name" value="exo_archaeo"/>
    <property type="match status" value="1"/>
</dbReference>
<dbReference type="HOGENOM" id="CLU_1599045_0_0_2"/>
<dbReference type="NCBIfam" id="TIGR04175">
    <property type="entry name" value="archaeo_artD"/>
    <property type="match status" value="1"/>
</dbReference>
<feature type="transmembrane region" description="Helical" evidence="8">
    <location>
        <begin position="61"/>
        <end position="79"/>
    </location>
</feature>
<dbReference type="OrthoDB" id="66119at2157"/>
<evidence type="ECO:0000256" key="2">
    <source>
        <dbReference type="ARBA" id="ARBA00022475"/>
    </source>
</evidence>
<protein>
    <recommendedName>
        <fullName evidence="11">Exosortase EpsH-related protein</fullName>
    </recommendedName>
</protein>
<dbReference type="Proteomes" id="UP000002063">
    <property type="component" value="Chromosome"/>
</dbReference>
<feature type="transmembrane region" description="Helical" evidence="8">
    <location>
        <begin position="31"/>
        <end position="49"/>
    </location>
</feature>
<evidence type="ECO:0000313" key="10">
    <source>
        <dbReference type="Proteomes" id="UP000002063"/>
    </source>
</evidence>
<dbReference type="GeneID" id="8513855"/>
<evidence type="ECO:0000256" key="6">
    <source>
        <dbReference type="ARBA" id="ARBA00022989"/>
    </source>
</evidence>
<reference evidence="9" key="1">
    <citation type="submission" date="2009-10" db="EMBL/GenBank/DDBJ databases">
        <title>Complete sequence of chromosome of Methanocaldococcus vulcanius M7.</title>
        <authorList>
            <consortium name="US DOE Joint Genome Institute"/>
            <person name="Lucas S."/>
            <person name="Copeland A."/>
            <person name="Lapidus A."/>
            <person name="Glavina del Rio T."/>
            <person name="Dalin E."/>
            <person name="Tice H."/>
            <person name="Bruce D."/>
            <person name="Goodwin L."/>
            <person name="Pitluck S."/>
            <person name="Lcollab F.I."/>
            <person name="Brettin T."/>
            <person name="Detter J.C."/>
            <person name="Han C."/>
            <person name="Tapia R."/>
            <person name="Kuske C.R."/>
            <person name="Schmutz J."/>
            <person name="Larimer F."/>
            <person name="Land M."/>
            <person name="Hauser L."/>
            <person name="Kyrpides N."/>
            <person name="Ovchinikova G."/>
            <person name="Sieprawska-Lupa M."/>
            <person name="Whitman W.B."/>
            <person name="Woyke T."/>
        </authorList>
    </citation>
    <scope>NUCLEOTIDE SEQUENCE [LARGE SCALE GENOMIC DNA]</scope>
    <source>
        <strain evidence="9">M7</strain>
    </source>
</reference>
<proteinExistence type="predicted"/>
<evidence type="ECO:0000313" key="9">
    <source>
        <dbReference type="EMBL" id="ACX73361.1"/>
    </source>
</evidence>
<keyword evidence="10" id="KW-1185">Reference proteome</keyword>
<dbReference type="GO" id="GO:0005886">
    <property type="term" value="C:plasma membrane"/>
    <property type="evidence" value="ECO:0007669"/>
    <property type="project" value="UniProtKB-SubCell"/>
</dbReference>
<evidence type="ECO:0000256" key="4">
    <source>
        <dbReference type="ARBA" id="ARBA00022692"/>
    </source>
</evidence>
<dbReference type="GO" id="GO:0006508">
    <property type="term" value="P:proteolysis"/>
    <property type="evidence" value="ECO:0007669"/>
    <property type="project" value="UniProtKB-KW"/>
</dbReference>